<dbReference type="KEGG" id="csil:CBE74_02745"/>
<evidence type="ECO:0000313" key="6">
    <source>
        <dbReference type="Proteomes" id="UP000195652"/>
    </source>
</evidence>
<gene>
    <name evidence="5" type="ORF">CBE74_02745</name>
</gene>
<dbReference type="AlphaFoldDB" id="A0A7Y4LKI0"/>
<feature type="compositionally biased region" description="Gly residues" evidence="1">
    <location>
        <begin position="223"/>
        <end position="232"/>
    </location>
</feature>
<protein>
    <submittedName>
        <fullName evidence="5">HtaA domain-containing protein</fullName>
    </submittedName>
</protein>
<feature type="transmembrane region" description="Helical" evidence="2">
    <location>
        <begin position="590"/>
        <end position="611"/>
    </location>
</feature>
<dbReference type="InterPro" id="IPR007331">
    <property type="entry name" value="Htaa"/>
</dbReference>
<feature type="chain" id="PRO_5041142299" evidence="3">
    <location>
        <begin position="33"/>
        <end position="615"/>
    </location>
</feature>
<dbReference type="PROSITE" id="PS51318">
    <property type="entry name" value="TAT"/>
    <property type="match status" value="1"/>
</dbReference>
<evidence type="ECO:0000313" key="5">
    <source>
        <dbReference type="EMBL" id="ARU45598.1"/>
    </source>
</evidence>
<accession>A0A7Y4LKI0</accession>
<feature type="signal peptide" evidence="3">
    <location>
        <begin position="1"/>
        <end position="32"/>
    </location>
</feature>
<dbReference type="EMBL" id="CP021417">
    <property type="protein sequence ID" value="ARU45598.1"/>
    <property type="molecule type" value="Genomic_DNA"/>
</dbReference>
<feature type="compositionally biased region" description="Low complexity" evidence="1">
    <location>
        <begin position="295"/>
        <end position="312"/>
    </location>
</feature>
<reference evidence="5 6" key="2">
    <citation type="journal article" date="2020" name="Antonie Van Leeuwenhoek">
        <title>Phylogenomic characterisation of a novel corynebacterial species pathogenic to animals.</title>
        <authorList>
            <person name="Moller J."/>
            <person name="Musella L."/>
            <person name="Melnikov V."/>
            <person name="Geissdorfer W."/>
            <person name="Burkovski A."/>
            <person name="Sangal V."/>
        </authorList>
    </citation>
    <scope>NUCLEOTIDE SEQUENCE [LARGE SCALE GENOMIC DNA]</scope>
    <source>
        <strain evidence="5 6">PO100/5</strain>
    </source>
</reference>
<evidence type="ECO:0000259" key="4">
    <source>
        <dbReference type="Pfam" id="PF04213"/>
    </source>
</evidence>
<dbReference type="GeneID" id="75007199"/>
<dbReference type="OrthoDB" id="7210788at2"/>
<dbReference type="Pfam" id="PF04213">
    <property type="entry name" value="HtaA"/>
    <property type="match status" value="2"/>
</dbReference>
<reference evidence="5 6" key="4">
    <citation type="journal article" date="2020" name="PLoS ONE">
        <title>Taxonomic classification of strain PO100/5 shows a broader geographic distribution and genetic markers of the recently described Corynebacterium silvaticum.</title>
        <authorList>
            <person name="Viana M.V.C."/>
            <person name="Profeta R."/>
            <person name="da Silva A.L."/>
            <person name="Hurtado R."/>
            <person name="Cerqueira J.C."/>
            <person name="Ribeiro B.F.S."/>
            <person name="Almeida M.O."/>
            <person name="Morais-Rodrigues F."/>
            <person name="Soares S.C."/>
            <person name="Oliveira M."/>
            <person name="Tavares L."/>
            <person name="Figueiredo H."/>
            <person name="Wattam A.R."/>
            <person name="Barh D."/>
            <person name="Ghosh P."/>
            <person name="Silva A."/>
            <person name="Azevedo V."/>
        </authorList>
    </citation>
    <scope>NUCLEOTIDE SEQUENCE [LARGE SCALE GENOMIC DNA]</scope>
    <source>
        <strain evidence="5 6">PO100/5</strain>
    </source>
</reference>
<feature type="region of interest" description="Disordered" evidence="1">
    <location>
        <begin position="216"/>
        <end position="235"/>
    </location>
</feature>
<organism evidence="5 6">
    <name type="scientific">Corynebacterium silvaticum</name>
    <dbReference type="NCBI Taxonomy" id="2320431"/>
    <lineage>
        <taxon>Bacteria</taxon>
        <taxon>Bacillati</taxon>
        <taxon>Actinomycetota</taxon>
        <taxon>Actinomycetes</taxon>
        <taxon>Mycobacteriales</taxon>
        <taxon>Corynebacteriaceae</taxon>
        <taxon>Corynebacterium</taxon>
    </lineage>
</organism>
<evidence type="ECO:0000256" key="1">
    <source>
        <dbReference type="SAM" id="MobiDB-lite"/>
    </source>
</evidence>
<keyword evidence="2" id="KW-1133">Transmembrane helix</keyword>
<sequence length="615" mass="63215">MLKPRRLVLGLMSVAALAAAPLSVIFAPHAQAAEGQCSFDWGIKQTFRYYMLKGAAGQTGGQWATEGIGFSGSDTGHDGAFNFTPSKALVDGSTATIPFGGLIHFKGHDHGNGVYLLDMTLSDWKVVTNGSSAEIKVDYVSYESDMSNTHERGPQITGDDVTIATINLTNFADPSSGSVDLSGTTTLTSEGAKLFLAYQAGDSMDDTHGNIRLDGRCSPSIEGGNGSGGSTGGKKRALSSIKGNFTGFNKEAMAILSETNDTMNATTIFMDNAGHFLDSLKDFETRGTGASAGKTNSNARSARAGNAATSNGQDSGKNRQFLPKTDNQTPSQPSQNTAGSTTPNPQTCAAGSGVQSASARWGVKKSFQSYITGSIAKGKWTLDQATHSGGQFVFSGNSGAVDVPKRSGKIAFVGGVNFSGHNGVLDLSISNIEIGFNGRSGVLYADVRSSDLQGNKNDYGHIPLANLNFGSLDLSDSKVSGRAAATLTKEGSGAFAGFYEAGAELDSLDFDAALGGAADCASGAAKASGAKNGKKVASAAASGADKEANDDSGAAAADDQDPNGSGYKNGAKNFKFRPAADDKEGIDPNMYLLLIVAGFVIAGGSMGRLVLNNPS</sequence>
<keyword evidence="6" id="KW-1185">Reference proteome</keyword>
<reference evidence="5 6" key="3">
    <citation type="journal article" date="2020" name="Int. J. Syst. Evol. Microbiol.">
        <title>Corynebacterium silvaticum sp. nov., a unique group of NTTB corynebacteria in wild boar and roe deer.</title>
        <authorList>
            <person name="Dangel A."/>
            <person name="Berger A."/>
            <person name="Rau J."/>
            <person name="Eisenberg T."/>
            <person name="Kampfer P."/>
            <person name="Margos G."/>
            <person name="Contzen M."/>
            <person name="Busse H.J."/>
            <person name="Konrad R."/>
            <person name="Peters M."/>
            <person name="Sting R."/>
            <person name="Sing A."/>
        </authorList>
    </citation>
    <scope>NUCLEOTIDE SEQUENCE [LARGE SCALE GENOMIC DNA]</scope>
    <source>
        <strain evidence="5 6">PO100/5</strain>
    </source>
</reference>
<keyword evidence="3" id="KW-0732">Signal</keyword>
<dbReference type="RefSeq" id="WP_087453452.1">
    <property type="nucleotide sequence ID" value="NZ_CP021417.2"/>
</dbReference>
<feature type="compositionally biased region" description="Polar residues" evidence="1">
    <location>
        <begin position="325"/>
        <end position="355"/>
    </location>
</feature>
<evidence type="ECO:0000256" key="2">
    <source>
        <dbReference type="SAM" id="Phobius"/>
    </source>
</evidence>
<dbReference type="InterPro" id="IPR006311">
    <property type="entry name" value="TAT_signal"/>
</dbReference>
<feature type="region of interest" description="Disordered" evidence="1">
    <location>
        <begin position="542"/>
        <end position="572"/>
    </location>
</feature>
<evidence type="ECO:0000256" key="3">
    <source>
        <dbReference type="SAM" id="SignalP"/>
    </source>
</evidence>
<feature type="region of interest" description="Disordered" evidence="1">
    <location>
        <begin position="287"/>
        <end position="355"/>
    </location>
</feature>
<dbReference type="Proteomes" id="UP000195652">
    <property type="component" value="Chromosome"/>
</dbReference>
<reference evidence="5 6" key="1">
    <citation type="journal article" date="2014" name="BMC Vet. Res.">
        <title>First report of Corynebacterium pseudotuberculosis from caseous lymphadenitis lesions in Black Alentejano pig (Sus scrofa domesticus).</title>
        <authorList>
            <person name="Oliveira M."/>
            <person name="Barroco C."/>
            <person name="Mottola C."/>
            <person name="Santos R."/>
            <person name="Lemsaddek A."/>
            <person name="Tavares L."/>
            <person name="Semedo-Lemsaddek T."/>
        </authorList>
    </citation>
    <scope>NUCLEOTIDE SEQUENCE [LARGE SCALE GENOMIC DNA]</scope>
    <source>
        <strain evidence="5 6">PO100/5</strain>
    </source>
</reference>
<proteinExistence type="predicted"/>
<keyword evidence="2" id="KW-0812">Transmembrane</keyword>
<keyword evidence="2" id="KW-0472">Membrane</keyword>
<feature type="domain" description="Htaa" evidence="4">
    <location>
        <begin position="36"/>
        <end position="208"/>
    </location>
</feature>
<name>A0A7Y4LKI0_9CORY</name>
<feature type="domain" description="Htaa" evidence="4">
    <location>
        <begin position="357"/>
        <end position="510"/>
    </location>
</feature>